<keyword evidence="3" id="KW-0472">Membrane</keyword>
<dbReference type="SMART" id="SM00223">
    <property type="entry name" value="APPLE"/>
    <property type="match status" value="1"/>
</dbReference>
<organism evidence="5 6">
    <name type="scientific">Durusdinium trenchii</name>
    <dbReference type="NCBI Taxonomy" id="1381693"/>
    <lineage>
        <taxon>Eukaryota</taxon>
        <taxon>Sar</taxon>
        <taxon>Alveolata</taxon>
        <taxon>Dinophyceae</taxon>
        <taxon>Suessiales</taxon>
        <taxon>Symbiodiniaceae</taxon>
        <taxon>Durusdinium</taxon>
    </lineage>
</organism>
<dbReference type="EMBL" id="CAXAMM010018402">
    <property type="protein sequence ID" value="CAK9043273.1"/>
    <property type="molecule type" value="Genomic_DNA"/>
</dbReference>
<dbReference type="InterPro" id="IPR000177">
    <property type="entry name" value="Apple"/>
</dbReference>
<dbReference type="Pfam" id="PF14295">
    <property type="entry name" value="PAN_4"/>
    <property type="match status" value="1"/>
</dbReference>
<keyword evidence="6" id="KW-1185">Reference proteome</keyword>
<proteinExistence type="predicted"/>
<evidence type="ECO:0000313" key="5">
    <source>
        <dbReference type="EMBL" id="CAK9043273.1"/>
    </source>
</evidence>
<feature type="transmembrane region" description="Helical" evidence="3">
    <location>
        <begin position="41"/>
        <end position="63"/>
    </location>
</feature>
<keyword evidence="3" id="KW-0812">Transmembrane</keyword>
<keyword evidence="1" id="KW-0677">Repeat</keyword>
<evidence type="ECO:0000256" key="3">
    <source>
        <dbReference type="SAM" id="Phobius"/>
    </source>
</evidence>
<feature type="non-terminal residue" evidence="5">
    <location>
        <position position="1"/>
    </location>
</feature>
<protein>
    <recommendedName>
        <fullName evidence="4">Apple domain-containing protein</fullName>
    </recommendedName>
</protein>
<evidence type="ECO:0000259" key="4">
    <source>
        <dbReference type="SMART" id="SM00223"/>
    </source>
</evidence>
<evidence type="ECO:0000256" key="1">
    <source>
        <dbReference type="ARBA" id="ARBA00022737"/>
    </source>
</evidence>
<accession>A0ABP0LVL7</accession>
<reference evidence="5 6" key="1">
    <citation type="submission" date="2024-02" db="EMBL/GenBank/DDBJ databases">
        <authorList>
            <person name="Chen Y."/>
            <person name="Shah S."/>
            <person name="Dougan E. K."/>
            <person name="Thang M."/>
            <person name="Chan C."/>
        </authorList>
    </citation>
    <scope>NUCLEOTIDE SEQUENCE [LARGE SCALE GENOMIC DNA]</scope>
</reference>
<comment type="caution">
    <text evidence="5">The sequence shown here is derived from an EMBL/GenBank/DDBJ whole genome shotgun (WGS) entry which is preliminary data.</text>
</comment>
<dbReference type="Proteomes" id="UP001642464">
    <property type="component" value="Unassembled WGS sequence"/>
</dbReference>
<name>A0ABP0LVL7_9DINO</name>
<sequence>MASTDSMRDLFDDLLESMSASHETSHGDALSRRWVCRAKTVAGIFAATLATALVAWSVSWTPLSVLSETEQMPLVQEWLPTKQDQVLPFDDWVKAWHVKVGHLTDVVYHTYSHHPAFVKELNRKTQLLRWQIGFDCPKQVVGFDLISSKMFRFNSANVESAGHCQKLCTETQGCDAWTWVHLGPMKHACWRKRSTAGSFQFTDGHEDLISGRPCGTDVHNYWWPEQDSDLYNLPMPHEVPFVDAPRCNVPLSRWDCQSTVNRPFLPWPLNQVHQQQGSECCSPVERPQAISCRSGWALRSGQNCNGLDAGDFGCCPDDQVQGRERNEMHCVMLFRPWTYEQSLIEIQYRKKAGIFQCDSYALYSNEVIELFPGVVSRRIHSPLMCEIGGQFITALNLGIFLTFYRQVILDADFMDSAWVIKVDPDTVWNPQRLRPLLDGLSWGLDGDGIYLNNCELGFHGPIEIFSTRSFLALGHHAKECAKAMDGKTCIDHCDGVWNQVEVCNGRCTDWWGEDIWADQCLSRFTQAKRVMVKTLLQEDHCKPHISDWRSCSNPEVVAFHPFKEPWQFERCLDAVSGSY</sequence>
<feature type="domain" description="Apple" evidence="4">
    <location>
        <begin position="136"/>
        <end position="214"/>
    </location>
</feature>
<dbReference type="InterPro" id="IPR003609">
    <property type="entry name" value="Pan_app"/>
</dbReference>
<evidence type="ECO:0000256" key="2">
    <source>
        <dbReference type="ARBA" id="ARBA00023157"/>
    </source>
</evidence>
<evidence type="ECO:0000313" key="6">
    <source>
        <dbReference type="Proteomes" id="UP001642464"/>
    </source>
</evidence>
<dbReference type="Gene3D" id="3.50.4.10">
    <property type="entry name" value="Hepatocyte Growth Factor"/>
    <property type="match status" value="1"/>
</dbReference>
<keyword evidence="2" id="KW-1015">Disulfide bond</keyword>
<gene>
    <name evidence="5" type="ORF">SCF082_LOCUS24777</name>
</gene>
<keyword evidence="3" id="KW-1133">Transmembrane helix</keyword>